<reference evidence="1" key="1">
    <citation type="submission" date="2019-12" db="EMBL/GenBank/DDBJ databases">
        <authorList>
            <person name="Cremers G."/>
        </authorList>
    </citation>
    <scope>NUCLEOTIDE SEQUENCE</scope>
    <source>
        <strain evidence="1">Mbul1</strain>
    </source>
</reference>
<name>A0A679IWE3_9HYPH</name>
<gene>
    <name evidence="1" type="ORF">MBUL_02997</name>
</gene>
<accession>A0A679IWE3</accession>
<organism evidence="1">
    <name type="scientific">Methylobacterium bullatum</name>
    <dbReference type="NCBI Taxonomy" id="570505"/>
    <lineage>
        <taxon>Bacteria</taxon>
        <taxon>Pseudomonadati</taxon>
        <taxon>Pseudomonadota</taxon>
        <taxon>Alphaproteobacteria</taxon>
        <taxon>Hyphomicrobiales</taxon>
        <taxon>Methylobacteriaceae</taxon>
        <taxon>Methylobacterium</taxon>
    </lineage>
</organism>
<sequence length="92" mass="10226">MAQLPIHRIEEIGLAAARAIAGGQVRAIRVRPALDSGDEPAYFLSFLSEPGQTGQPEVLLDIAHRVRDELIENGDESYPYIRLVTQDEWGVR</sequence>
<dbReference type="AlphaFoldDB" id="A0A679IWE3"/>
<evidence type="ECO:0000313" key="1">
    <source>
        <dbReference type="EMBL" id="CAA2105046.1"/>
    </source>
</evidence>
<proteinExistence type="predicted"/>
<dbReference type="EMBL" id="LR743504">
    <property type="protein sequence ID" value="CAA2105046.1"/>
    <property type="molecule type" value="Genomic_DNA"/>
</dbReference>
<protein>
    <submittedName>
        <fullName evidence="1">Uncharacterized protein</fullName>
    </submittedName>
</protein>